<comment type="caution">
    <text evidence="1">The sequence shown here is derived from an EMBL/GenBank/DDBJ whole genome shotgun (WGS) entry which is preliminary data.</text>
</comment>
<accession>A0AAD1XE89</accession>
<sequence>MSEVEQGPVFECDQEICKEEGKEKRVFRFRDILADSSVRKRRQVFSKLRGSLEAIRRANNKDRSLFQVKKHQFDQIKRTRNLQHIMLRPIPQSKISFKNKKRFYCKIINGLVVFLRSKDIIMMLPTRWTRTSIRITIQARIGTKIDSEPSQRDLLTLCSTRCGSEICPNPL</sequence>
<proteinExistence type="predicted"/>
<gene>
    <name evidence="1" type="ORF">ECRASSUSDP1_LOCUS9934</name>
</gene>
<evidence type="ECO:0000313" key="2">
    <source>
        <dbReference type="Proteomes" id="UP001295684"/>
    </source>
</evidence>
<reference evidence="1" key="1">
    <citation type="submission" date="2023-07" db="EMBL/GenBank/DDBJ databases">
        <authorList>
            <consortium name="AG Swart"/>
            <person name="Singh M."/>
            <person name="Singh A."/>
            <person name="Seah K."/>
            <person name="Emmerich C."/>
        </authorList>
    </citation>
    <scope>NUCLEOTIDE SEQUENCE</scope>
    <source>
        <strain evidence="1">DP1</strain>
    </source>
</reference>
<evidence type="ECO:0000313" key="1">
    <source>
        <dbReference type="EMBL" id="CAI2368638.1"/>
    </source>
</evidence>
<protein>
    <submittedName>
        <fullName evidence="1">Uncharacterized protein</fullName>
    </submittedName>
</protein>
<name>A0AAD1XE89_EUPCR</name>
<keyword evidence="2" id="KW-1185">Reference proteome</keyword>
<dbReference type="Proteomes" id="UP001295684">
    <property type="component" value="Unassembled WGS sequence"/>
</dbReference>
<dbReference type="AlphaFoldDB" id="A0AAD1XE89"/>
<organism evidence="1 2">
    <name type="scientific">Euplotes crassus</name>
    <dbReference type="NCBI Taxonomy" id="5936"/>
    <lineage>
        <taxon>Eukaryota</taxon>
        <taxon>Sar</taxon>
        <taxon>Alveolata</taxon>
        <taxon>Ciliophora</taxon>
        <taxon>Intramacronucleata</taxon>
        <taxon>Spirotrichea</taxon>
        <taxon>Hypotrichia</taxon>
        <taxon>Euplotida</taxon>
        <taxon>Euplotidae</taxon>
        <taxon>Moneuplotes</taxon>
    </lineage>
</organism>
<dbReference type="EMBL" id="CAMPGE010009775">
    <property type="protein sequence ID" value="CAI2368638.1"/>
    <property type="molecule type" value="Genomic_DNA"/>
</dbReference>